<comment type="caution">
    <text evidence="2">The sequence shown here is derived from an EMBL/GenBank/DDBJ whole genome shotgun (WGS) entry which is preliminary data.</text>
</comment>
<proteinExistence type="predicted"/>
<organism evidence="2 3">
    <name type="scientific">Abeliophyllum distichum</name>
    <dbReference type="NCBI Taxonomy" id="126358"/>
    <lineage>
        <taxon>Eukaryota</taxon>
        <taxon>Viridiplantae</taxon>
        <taxon>Streptophyta</taxon>
        <taxon>Embryophyta</taxon>
        <taxon>Tracheophyta</taxon>
        <taxon>Spermatophyta</taxon>
        <taxon>Magnoliopsida</taxon>
        <taxon>eudicotyledons</taxon>
        <taxon>Gunneridae</taxon>
        <taxon>Pentapetalae</taxon>
        <taxon>asterids</taxon>
        <taxon>lamiids</taxon>
        <taxon>Lamiales</taxon>
        <taxon>Oleaceae</taxon>
        <taxon>Forsythieae</taxon>
        <taxon>Abeliophyllum</taxon>
    </lineage>
</organism>
<sequence>MSHSRKDESDYEKSVTEPVEETSYRSSMDFHGNGEESSFEFWPVQHPSEPPEEDRPVECPMPADSSVINGNNKLQQKFYERSQRKPAVLNREKRMDLVLPTIRATRKRHHGEQMTNPLLGRHSLDQFLPPRNVTMFQMLNKFDQ</sequence>
<protein>
    <submittedName>
        <fullName evidence="2">Uncharacterized protein</fullName>
    </submittedName>
</protein>
<reference evidence="3" key="1">
    <citation type="submission" date="2024-07" db="EMBL/GenBank/DDBJ databases">
        <title>Two chromosome-level genome assemblies of Korean endemic species Abeliophyllum distichum and Forsythia ovata (Oleaceae).</title>
        <authorList>
            <person name="Jang H."/>
        </authorList>
    </citation>
    <scope>NUCLEOTIDE SEQUENCE [LARGE SCALE GENOMIC DNA]</scope>
</reference>
<name>A0ABD1R9A7_9LAMI</name>
<keyword evidence="3" id="KW-1185">Reference proteome</keyword>
<accession>A0ABD1R9A7</accession>
<dbReference type="AlphaFoldDB" id="A0ABD1R9A7"/>
<dbReference type="EMBL" id="JBFOLK010000009">
    <property type="protein sequence ID" value="KAL2484995.1"/>
    <property type="molecule type" value="Genomic_DNA"/>
</dbReference>
<evidence type="ECO:0000313" key="3">
    <source>
        <dbReference type="Proteomes" id="UP001604336"/>
    </source>
</evidence>
<evidence type="ECO:0000256" key="1">
    <source>
        <dbReference type="SAM" id="MobiDB-lite"/>
    </source>
</evidence>
<dbReference type="Proteomes" id="UP001604336">
    <property type="component" value="Unassembled WGS sequence"/>
</dbReference>
<dbReference type="PANTHER" id="PTHR34196:SF4">
    <property type="entry name" value="OS06G0208200 PROTEIN"/>
    <property type="match status" value="1"/>
</dbReference>
<evidence type="ECO:0000313" key="2">
    <source>
        <dbReference type="EMBL" id="KAL2484995.1"/>
    </source>
</evidence>
<dbReference type="PANTHER" id="PTHR34196">
    <property type="entry name" value="OS02G0697700 PROTEIN"/>
    <property type="match status" value="1"/>
</dbReference>
<gene>
    <name evidence="2" type="ORF">Adt_29751</name>
</gene>
<feature type="compositionally biased region" description="Basic and acidic residues" evidence="1">
    <location>
        <begin position="1"/>
        <end position="15"/>
    </location>
</feature>
<feature type="region of interest" description="Disordered" evidence="1">
    <location>
        <begin position="1"/>
        <end position="69"/>
    </location>
</feature>